<protein>
    <submittedName>
        <fullName evidence="7">ATP synthase I chain</fullName>
    </submittedName>
</protein>
<evidence type="ECO:0000256" key="1">
    <source>
        <dbReference type="ARBA" id="ARBA00004651"/>
    </source>
</evidence>
<evidence type="ECO:0000256" key="5">
    <source>
        <dbReference type="ARBA" id="ARBA00023136"/>
    </source>
</evidence>
<dbReference type="Proteomes" id="UP000231637">
    <property type="component" value="Chromosome"/>
</dbReference>
<dbReference type="OrthoDB" id="9905367at2"/>
<evidence type="ECO:0000256" key="4">
    <source>
        <dbReference type="ARBA" id="ARBA00022989"/>
    </source>
</evidence>
<keyword evidence="4 6" id="KW-1133">Transmembrane helix</keyword>
<gene>
    <name evidence="7" type="ORF">Ga0123462_1809</name>
</gene>
<dbReference type="Pfam" id="PF03899">
    <property type="entry name" value="ATP-synt_I"/>
    <property type="match status" value="1"/>
</dbReference>
<name>A0A2K8LEF0_9PROT</name>
<keyword evidence="3 6" id="KW-0812">Transmembrane</keyword>
<dbReference type="KEGG" id="mfn:Ga0123462_1809"/>
<dbReference type="EMBL" id="CP018800">
    <property type="protein sequence ID" value="ATX82656.1"/>
    <property type="molecule type" value="Genomic_DNA"/>
</dbReference>
<evidence type="ECO:0000313" key="7">
    <source>
        <dbReference type="EMBL" id="ATX82656.1"/>
    </source>
</evidence>
<reference evidence="7 8" key="1">
    <citation type="submission" date="2016-12" db="EMBL/GenBank/DDBJ databases">
        <title>Isolation and genomic insights into novel planktonic Zetaproteobacteria from stratified waters of the Chesapeake Bay.</title>
        <authorList>
            <person name="McAllister S.M."/>
            <person name="Kato S."/>
            <person name="Chan C.S."/>
            <person name="Chiu B.K."/>
            <person name="Field E.K."/>
        </authorList>
    </citation>
    <scope>NUCLEOTIDE SEQUENCE [LARGE SCALE GENOMIC DNA]</scope>
    <source>
        <strain evidence="7 8">CP-8</strain>
    </source>
</reference>
<dbReference type="AlphaFoldDB" id="A0A2K8LEF0"/>
<feature type="transmembrane region" description="Helical" evidence="6">
    <location>
        <begin position="76"/>
        <end position="93"/>
    </location>
</feature>
<organism evidence="7 8">
    <name type="scientific">Mariprofundus ferrinatatus</name>
    <dbReference type="NCBI Taxonomy" id="1921087"/>
    <lineage>
        <taxon>Bacteria</taxon>
        <taxon>Pseudomonadati</taxon>
        <taxon>Pseudomonadota</taxon>
        <taxon>Candidatius Mariprofundia</taxon>
        <taxon>Mariprofundales</taxon>
        <taxon>Mariprofundaceae</taxon>
        <taxon>Mariprofundus</taxon>
    </lineage>
</organism>
<comment type="subcellular location">
    <subcellularLocation>
        <location evidence="1">Cell membrane</location>
        <topology evidence="1">Multi-pass membrane protein</topology>
    </subcellularLocation>
</comment>
<feature type="transmembrane region" description="Helical" evidence="6">
    <location>
        <begin position="36"/>
        <end position="55"/>
    </location>
</feature>
<sequence>MSLVKVAAVSRIVRQQLLVGLLGFVVLALFGQIEGALSLAFGVAVMVVNAIWLARRLDRTQGMDIDSGKRSIYTGAVLRFVAMIAALSIAYLAGLHLLFVAAGIFAAQAVVFISAIVSFRKEQKGEGLG</sequence>
<feature type="transmembrane region" description="Helical" evidence="6">
    <location>
        <begin position="12"/>
        <end position="30"/>
    </location>
</feature>
<evidence type="ECO:0000313" key="8">
    <source>
        <dbReference type="Proteomes" id="UP000231637"/>
    </source>
</evidence>
<dbReference type="InterPro" id="IPR005598">
    <property type="entry name" value="ATP_synth_I"/>
</dbReference>
<keyword evidence="5 6" id="KW-0472">Membrane</keyword>
<proteinExistence type="predicted"/>
<feature type="transmembrane region" description="Helical" evidence="6">
    <location>
        <begin position="99"/>
        <end position="119"/>
    </location>
</feature>
<accession>A0A2K8LEF0</accession>
<evidence type="ECO:0000256" key="3">
    <source>
        <dbReference type="ARBA" id="ARBA00022692"/>
    </source>
</evidence>
<evidence type="ECO:0000256" key="2">
    <source>
        <dbReference type="ARBA" id="ARBA00022475"/>
    </source>
</evidence>
<keyword evidence="2" id="KW-1003">Cell membrane</keyword>
<dbReference type="RefSeq" id="WP_100265979.1">
    <property type="nucleotide sequence ID" value="NZ_CP018800.1"/>
</dbReference>
<keyword evidence="8" id="KW-1185">Reference proteome</keyword>
<dbReference type="GO" id="GO:0005886">
    <property type="term" value="C:plasma membrane"/>
    <property type="evidence" value="ECO:0007669"/>
    <property type="project" value="UniProtKB-SubCell"/>
</dbReference>
<evidence type="ECO:0000256" key="6">
    <source>
        <dbReference type="SAM" id="Phobius"/>
    </source>
</evidence>